<dbReference type="PROSITE" id="PS51257">
    <property type="entry name" value="PROKAR_LIPOPROTEIN"/>
    <property type="match status" value="1"/>
</dbReference>
<dbReference type="InterPro" id="IPR020892">
    <property type="entry name" value="Cyclophilin-type_PPIase_CS"/>
</dbReference>
<keyword evidence="4" id="KW-0732">Signal</keyword>
<dbReference type="EC" id="5.2.1.8" evidence="4"/>
<comment type="function">
    <text evidence="4">PPIases accelerate the folding of proteins. It catalyzes the cis-trans isomerization of proline imidic peptide bonds in oligopeptides.</text>
</comment>
<comment type="similarity">
    <text evidence="1 4">Belongs to the cyclophilin-type PPIase family.</text>
</comment>
<feature type="domain" description="PPIase cyclophilin-type" evidence="5">
    <location>
        <begin position="36"/>
        <end position="187"/>
    </location>
</feature>
<organism evidence="6">
    <name type="scientific">Arsenophonus endosymbiont of Trialeurodes vaporariorum</name>
    <dbReference type="NCBI Taxonomy" id="235567"/>
    <lineage>
        <taxon>Bacteria</taxon>
        <taxon>Pseudomonadati</taxon>
        <taxon>Pseudomonadota</taxon>
        <taxon>Gammaproteobacteria</taxon>
        <taxon>Enterobacterales</taxon>
        <taxon>Morganellaceae</taxon>
        <taxon>Arsenophonus</taxon>
    </lineage>
</organism>
<keyword evidence="2 4" id="KW-0697">Rotamase</keyword>
<dbReference type="GO" id="GO:0003755">
    <property type="term" value="F:peptidyl-prolyl cis-trans isomerase activity"/>
    <property type="evidence" value="ECO:0007669"/>
    <property type="project" value="UniProtKB-UniRule"/>
</dbReference>
<gene>
    <name evidence="6" type="primary">ppiA</name>
    <name evidence="6" type="ORF">ARTV_1694</name>
</gene>
<sequence precursor="true">MLKRFFVPLLVAYMVIISSCAVAAGDTIVKLVTSEGEIELELNNKAAPITTENFIQYVKAGYYQNTIFHRVIPGFMIQGGGFISDLQPQLNIRSPIKNEADNGVRNLRGTISMARTTAKDSATSQFFINIADNAFLDHGQRDFGYAVFGKVIKGMDVVDKISKVKTKDIGPYQNVPTQEIKIISASIE</sequence>
<dbReference type="InterPro" id="IPR044665">
    <property type="entry name" value="E_coli_cyclophilin_A-like"/>
</dbReference>
<keyword evidence="3 4" id="KW-0413">Isomerase</keyword>
<evidence type="ECO:0000256" key="2">
    <source>
        <dbReference type="ARBA" id="ARBA00023110"/>
    </source>
</evidence>
<feature type="signal peptide" evidence="4">
    <location>
        <begin position="1"/>
        <end position="23"/>
    </location>
</feature>
<feature type="chain" id="PRO_5017101354" description="Peptidyl-prolyl cis-trans isomerase" evidence="4">
    <location>
        <begin position="24"/>
        <end position="188"/>
    </location>
</feature>
<evidence type="ECO:0000256" key="4">
    <source>
        <dbReference type="RuleBase" id="RU363019"/>
    </source>
</evidence>
<dbReference type="Pfam" id="PF00160">
    <property type="entry name" value="Pro_isomerase"/>
    <property type="match status" value="1"/>
</dbReference>
<accession>A0A3B0LYJ0</accession>
<protein>
    <recommendedName>
        <fullName evidence="4">Peptidyl-prolyl cis-trans isomerase</fullName>
        <shortName evidence="4">PPIase</shortName>
        <ecNumber evidence="4">5.2.1.8</ecNumber>
    </recommendedName>
</protein>
<dbReference type="PROSITE" id="PS00170">
    <property type="entry name" value="CSA_PPIASE_1"/>
    <property type="match status" value="1"/>
</dbReference>
<evidence type="ECO:0000256" key="3">
    <source>
        <dbReference type="ARBA" id="ARBA00023235"/>
    </source>
</evidence>
<dbReference type="Gene3D" id="2.40.100.10">
    <property type="entry name" value="Cyclophilin-like"/>
    <property type="match status" value="1"/>
</dbReference>
<comment type="catalytic activity">
    <reaction evidence="4">
        <text>[protein]-peptidylproline (omega=180) = [protein]-peptidylproline (omega=0)</text>
        <dbReference type="Rhea" id="RHEA:16237"/>
        <dbReference type="Rhea" id="RHEA-COMP:10747"/>
        <dbReference type="Rhea" id="RHEA-COMP:10748"/>
        <dbReference type="ChEBI" id="CHEBI:83833"/>
        <dbReference type="ChEBI" id="CHEBI:83834"/>
        <dbReference type="EC" id="5.2.1.8"/>
    </reaction>
</comment>
<reference evidence="6" key="1">
    <citation type="submission" date="2018-04" db="EMBL/GenBank/DDBJ databases">
        <authorList>
            <person name="Go L.Y."/>
            <person name="Mitchell J.A."/>
        </authorList>
    </citation>
    <scope>NUCLEOTIDE SEQUENCE</scope>
    <source>
        <strain evidence="6">ARTV</strain>
    </source>
</reference>
<dbReference type="PRINTS" id="PR00153">
    <property type="entry name" value="CSAPPISMRASE"/>
</dbReference>
<evidence type="ECO:0000256" key="1">
    <source>
        <dbReference type="ARBA" id="ARBA00007365"/>
    </source>
</evidence>
<name>A0A3B0LYJ0_9GAMM</name>
<evidence type="ECO:0000259" key="5">
    <source>
        <dbReference type="PROSITE" id="PS50072"/>
    </source>
</evidence>
<dbReference type="EMBL" id="UFQR01000006">
    <property type="protein sequence ID" value="SSW95671.1"/>
    <property type="molecule type" value="Genomic_DNA"/>
</dbReference>
<dbReference type="NCBIfam" id="NF008151">
    <property type="entry name" value="PRK10903.1"/>
    <property type="match status" value="1"/>
</dbReference>
<dbReference type="InterPro" id="IPR002130">
    <property type="entry name" value="Cyclophilin-type_PPIase_dom"/>
</dbReference>
<dbReference type="CDD" id="cd01920">
    <property type="entry name" value="cyclophilin_EcCYP_like"/>
    <property type="match status" value="1"/>
</dbReference>
<dbReference type="GO" id="GO:0006457">
    <property type="term" value="P:protein folding"/>
    <property type="evidence" value="ECO:0007669"/>
    <property type="project" value="InterPro"/>
</dbReference>
<dbReference type="AlphaFoldDB" id="A0A3B0LYJ0"/>
<dbReference type="InterPro" id="IPR029000">
    <property type="entry name" value="Cyclophilin-like_dom_sf"/>
</dbReference>
<dbReference type="PANTHER" id="PTHR43246">
    <property type="entry name" value="PEPTIDYL-PROLYL CIS-TRANS ISOMERASE CYP38, CHLOROPLASTIC"/>
    <property type="match status" value="1"/>
</dbReference>
<dbReference type="PROSITE" id="PS50072">
    <property type="entry name" value="CSA_PPIASE_2"/>
    <property type="match status" value="1"/>
</dbReference>
<evidence type="ECO:0000313" key="6">
    <source>
        <dbReference type="EMBL" id="SSW95671.1"/>
    </source>
</evidence>
<proteinExistence type="inferred from homology"/>
<dbReference type="SUPFAM" id="SSF50891">
    <property type="entry name" value="Cyclophilin-like"/>
    <property type="match status" value="1"/>
</dbReference>